<dbReference type="InterPro" id="IPR005198">
    <property type="entry name" value="Glyco_hydro_76"/>
</dbReference>
<organism evidence="1 2">
    <name type="scientific">Actinokineospora spheciospongiae</name>
    <dbReference type="NCBI Taxonomy" id="909613"/>
    <lineage>
        <taxon>Bacteria</taxon>
        <taxon>Bacillati</taxon>
        <taxon>Actinomycetota</taxon>
        <taxon>Actinomycetes</taxon>
        <taxon>Pseudonocardiales</taxon>
        <taxon>Pseudonocardiaceae</taxon>
        <taxon>Actinokineospora</taxon>
    </lineage>
</organism>
<dbReference type="eggNOG" id="COG4833">
    <property type="taxonomic scope" value="Bacteria"/>
</dbReference>
<dbReference type="PANTHER" id="PTHR47791">
    <property type="entry name" value="MEIOTICALLY UP-REGULATED GENE 191 PROTEIN"/>
    <property type="match status" value="1"/>
</dbReference>
<protein>
    <submittedName>
        <fullName evidence="1">Fructose-bisphosphate aldolase family protein</fullName>
    </submittedName>
</protein>
<dbReference type="InterPro" id="IPR053169">
    <property type="entry name" value="MUG_Protein"/>
</dbReference>
<dbReference type="RefSeq" id="WP_052021221.1">
    <property type="nucleotide sequence ID" value="NZ_AYXG01000107.1"/>
</dbReference>
<name>W7IMC3_9PSEU</name>
<dbReference type="OrthoDB" id="2505409at2"/>
<evidence type="ECO:0000313" key="2">
    <source>
        <dbReference type="Proteomes" id="UP000019277"/>
    </source>
</evidence>
<dbReference type="PANTHER" id="PTHR47791:SF3">
    <property type="entry name" value="MEIOTICALLY UP-REGULATED GENE 191 PROTEIN"/>
    <property type="match status" value="1"/>
</dbReference>
<sequence>MSRYARGAVAPTLWAARAGVAERAVRDRHLRRVWGLPGTALGRAAWPPGPGQRLFTEWNYWWQAHLLDCLVDAQLRDPVPDRARVVRQLVRGIRVRNLGSWTNSYYDDVAWLGLALLRASDHLGLDTGAAVARITEQLRAGWTDHGGGGIWWRRGDTFKNVPANGPAAILLARAQRAPTGGDRADRQRARSMTNWMTRALRDPETGLLFDGLHVAPDGSITDVTRIFYPYCQGVYLGACVELGAHDPGGGWLERAVDVVYATAGHLAPAGVITATPGGDGGLFAGILTRYLALAVPYLPTDAADVARGLVLASADAAWRNRTVAPGGPVFPAEWARPADQPDPHRPERALSVQLSGWMVLEAAARLERPA</sequence>
<dbReference type="EMBL" id="AYXG01000107">
    <property type="protein sequence ID" value="EWC61523.1"/>
    <property type="molecule type" value="Genomic_DNA"/>
</dbReference>
<proteinExistence type="predicted"/>
<dbReference type="Gene3D" id="1.50.10.20">
    <property type="match status" value="1"/>
</dbReference>
<dbReference type="GO" id="GO:0005975">
    <property type="term" value="P:carbohydrate metabolic process"/>
    <property type="evidence" value="ECO:0007669"/>
    <property type="project" value="InterPro"/>
</dbReference>
<dbReference type="AlphaFoldDB" id="W7IMC3"/>
<reference evidence="1 2" key="1">
    <citation type="journal article" date="2014" name="Genome Announc.">
        <title>Draft Genome Sequence of the Antitrypanosomally Active Sponge-Associated Bacterium Actinokineospora sp. Strain EG49.</title>
        <authorList>
            <person name="Harjes J."/>
            <person name="Ryu T."/>
            <person name="Abdelmohsen U.R."/>
            <person name="Moitinho-Silva L."/>
            <person name="Horn H."/>
            <person name="Ravasi T."/>
            <person name="Hentschel U."/>
        </authorList>
    </citation>
    <scope>NUCLEOTIDE SEQUENCE [LARGE SCALE GENOMIC DNA]</scope>
    <source>
        <strain evidence="1 2">EG49</strain>
    </source>
</reference>
<accession>W7IMC3</accession>
<dbReference type="InterPro" id="IPR008928">
    <property type="entry name" value="6-hairpin_glycosidase_sf"/>
</dbReference>
<dbReference type="STRING" id="909613.UO65_3171"/>
<gene>
    <name evidence="1" type="ORF">UO65_3171</name>
</gene>
<evidence type="ECO:0000313" key="1">
    <source>
        <dbReference type="EMBL" id="EWC61523.1"/>
    </source>
</evidence>
<dbReference type="Proteomes" id="UP000019277">
    <property type="component" value="Unassembled WGS sequence"/>
</dbReference>
<keyword evidence="2" id="KW-1185">Reference proteome</keyword>
<dbReference type="SUPFAM" id="SSF48208">
    <property type="entry name" value="Six-hairpin glycosidases"/>
    <property type="match status" value="1"/>
</dbReference>
<dbReference type="PATRIC" id="fig|909613.9.peg.3173"/>
<dbReference type="Pfam" id="PF03663">
    <property type="entry name" value="Glyco_hydro_76"/>
    <property type="match status" value="1"/>
</dbReference>
<comment type="caution">
    <text evidence="1">The sequence shown here is derived from an EMBL/GenBank/DDBJ whole genome shotgun (WGS) entry which is preliminary data.</text>
</comment>